<evidence type="ECO:0000256" key="1">
    <source>
        <dbReference type="SAM" id="SignalP"/>
    </source>
</evidence>
<protein>
    <submittedName>
        <fullName evidence="4">Secreted protein</fullName>
    </submittedName>
</protein>
<evidence type="ECO:0000313" key="2">
    <source>
        <dbReference type="EMBL" id="VDK47818.1"/>
    </source>
</evidence>
<dbReference type="WBParaSite" id="ASIM_0001317101-mRNA-1">
    <property type="protein sequence ID" value="ASIM_0001317101-mRNA-1"/>
    <property type="gene ID" value="ASIM_0001317101"/>
</dbReference>
<proteinExistence type="predicted"/>
<feature type="chain" id="PRO_5043121092" evidence="1">
    <location>
        <begin position="23"/>
        <end position="201"/>
    </location>
</feature>
<reference evidence="4" key="1">
    <citation type="submission" date="2017-02" db="UniProtKB">
        <authorList>
            <consortium name="WormBaseParasite"/>
        </authorList>
    </citation>
    <scope>IDENTIFICATION</scope>
</reference>
<gene>
    <name evidence="2" type="ORF">ASIM_LOCUS12637</name>
</gene>
<keyword evidence="1" id="KW-0732">Signal</keyword>
<evidence type="ECO:0000313" key="4">
    <source>
        <dbReference type="WBParaSite" id="ASIM_0001317101-mRNA-1"/>
    </source>
</evidence>
<reference evidence="2 3" key="2">
    <citation type="submission" date="2018-11" db="EMBL/GenBank/DDBJ databases">
        <authorList>
            <consortium name="Pathogen Informatics"/>
        </authorList>
    </citation>
    <scope>NUCLEOTIDE SEQUENCE [LARGE SCALE GENOMIC DNA]</scope>
</reference>
<accession>A0A0M3JXT0</accession>
<dbReference type="Proteomes" id="UP000267096">
    <property type="component" value="Unassembled WGS sequence"/>
</dbReference>
<sequence>MKYLWQLRAAIWISLNIQQVLAIFPQVQRPVGPVWTGDDYGIVQLQSWELLPALEAEDAVPCPAISCVYNLHGNYRFKWMIVVENGCCGEVLLGVSLLSEVVIGPRVERIVIGQENRRFIDRHYSIVVAIQPMRHRQWTNQSDPKKKGNGSGQSCSTLRFLVDALDVAQGRRQYTVFKSVMLSTQYMAAFCALGDPMDVSE</sequence>
<keyword evidence="3" id="KW-1185">Reference proteome</keyword>
<dbReference type="AlphaFoldDB" id="A0A0M3JXT0"/>
<feature type="signal peptide" evidence="1">
    <location>
        <begin position="1"/>
        <end position="22"/>
    </location>
</feature>
<evidence type="ECO:0000313" key="3">
    <source>
        <dbReference type="Proteomes" id="UP000267096"/>
    </source>
</evidence>
<organism evidence="4">
    <name type="scientific">Anisakis simplex</name>
    <name type="common">Herring worm</name>
    <dbReference type="NCBI Taxonomy" id="6269"/>
    <lineage>
        <taxon>Eukaryota</taxon>
        <taxon>Metazoa</taxon>
        <taxon>Ecdysozoa</taxon>
        <taxon>Nematoda</taxon>
        <taxon>Chromadorea</taxon>
        <taxon>Rhabditida</taxon>
        <taxon>Spirurina</taxon>
        <taxon>Ascaridomorpha</taxon>
        <taxon>Ascaridoidea</taxon>
        <taxon>Anisakidae</taxon>
        <taxon>Anisakis</taxon>
        <taxon>Anisakis simplex complex</taxon>
    </lineage>
</organism>
<dbReference type="EMBL" id="UYRR01031222">
    <property type="protein sequence ID" value="VDK47818.1"/>
    <property type="molecule type" value="Genomic_DNA"/>
</dbReference>
<name>A0A0M3JXT0_ANISI</name>